<keyword evidence="16" id="KW-0723">Serine/threonine-protein kinase</keyword>
<keyword evidence="4" id="KW-1003">Cell membrane</keyword>
<evidence type="ECO:0000256" key="2">
    <source>
        <dbReference type="ARBA" id="ARBA00008536"/>
    </source>
</evidence>
<evidence type="ECO:0000256" key="8">
    <source>
        <dbReference type="ARBA" id="ARBA00022741"/>
    </source>
</evidence>
<keyword evidence="19" id="KW-0430">Lectin</keyword>
<dbReference type="PROSITE" id="PS50011">
    <property type="entry name" value="PROTEIN_KINASE_DOM"/>
    <property type="match status" value="1"/>
</dbReference>
<proteinExistence type="inferred from homology"/>
<dbReference type="FunFam" id="1.10.510.10:FF:000240">
    <property type="entry name" value="Lectin-domain containing receptor kinase A4.3"/>
    <property type="match status" value="1"/>
</dbReference>
<keyword evidence="20" id="KW-1185">Reference proteome</keyword>
<comment type="similarity">
    <text evidence="2">In the N-terminal section; belongs to the leguminous lectin family.</text>
</comment>
<name>W9SYG4_9ROSA</name>
<gene>
    <name evidence="19" type="ORF">L484_014793</name>
</gene>
<comment type="similarity">
    <text evidence="16">Belongs to the protein kinase superfamily.</text>
</comment>
<evidence type="ECO:0000256" key="17">
    <source>
        <dbReference type="SAM" id="Phobius"/>
    </source>
</evidence>
<keyword evidence="7" id="KW-0732">Signal</keyword>
<dbReference type="PROSITE" id="PS00108">
    <property type="entry name" value="PROTEIN_KINASE_ST"/>
    <property type="match status" value="1"/>
</dbReference>
<keyword evidence="14" id="KW-0325">Glycoprotein</keyword>
<dbReference type="Gene3D" id="1.10.510.10">
    <property type="entry name" value="Transferase(Phosphotransferase) domain 1"/>
    <property type="match status" value="1"/>
</dbReference>
<evidence type="ECO:0000256" key="12">
    <source>
        <dbReference type="ARBA" id="ARBA00023136"/>
    </source>
</evidence>
<keyword evidence="6 17" id="KW-0812">Transmembrane</keyword>
<evidence type="ECO:0000313" key="20">
    <source>
        <dbReference type="Proteomes" id="UP000030645"/>
    </source>
</evidence>
<evidence type="ECO:0000256" key="15">
    <source>
        <dbReference type="PROSITE-ProRule" id="PRU10141"/>
    </source>
</evidence>
<evidence type="ECO:0000259" key="18">
    <source>
        <dbReference type="PROSITE" id="PS50011"/>
    </source>
</evidence>
<reference evidence="20" key="1">
    <citation type="submission" date="2013-01" db="EMBL/GenBank/DDBJ databases">
        <title>Draft Genome Sequence of a Mulberry Tree, Morus notabilis C.K. Schneid.</title>
        <authorList>
            <person name="He N."/>
            <person name="Zhao S."/>
        </authorList>
    </citation>
    <scope>NUCLEOTIDE SEQUENCE</scope>
</reference>
<evidence type="ECO:0000256" key="10">
    <source>
        <dbReference type="ARBA" id="ARBA00022840"/>
    </source>
</evidence>
<dbReference type="STRING" id="981085.W9SYG4"/>
<protein>
    <submittedName>
        <fullName evidence="19">L-type lectin-domain containing receptor kinase IX.1</fullName>
    </submittedName>
</protein>
<keyword evidence="8 15" id="KW-0547">Nucleotide-binding</keyword>
<dbReference type="InterPro" id="IPR000719">
    <property type="entry name" value="Prot_kinase_dom"/>
</dbReference>
<evidence type="ECO:0000256" key="7">
    <source>
        <dbReference type="ARBA" id="ARBA00022729"/>
    </source>
</evidence>
<dbReference type="InterPro" id="IPR008271">
    <property type="entry name" value="Ser/Thr_kinase_AS"/>
</dbReference>
<dbReference type="InterPro" id="IPR011009">
    <property type="entry name" value="Kinase-like_dom_sf"/>
</dbReference>
<dbReference type="GO" id="GO:0030246">
    <property type="term" value="F:carbohydrate binding"/>
    <property type="evidence" value="ECO:0007669"/>
    <property type="project" value="UniProtKB-KW"/>
</dbReference>
<evidence type="ECO:0000256" key="11">
    <source>
        <dbReference type="ARBA" id="ARBA00022989"/>
    </source>
</evidence>
<keyword evidence="11 17" id="KW-1133">Transmembrane helix</keyword>
<feature type="domain" description="Protein kinase" evidence="18">
    <location>
        <begin position="72"/>
        <end position="363"/>
    </location>
</feature>
<keyword evidence="12 17" id="KW-0472">Membrane</keyword>
<evidence type="ECO:0000256" key="9">
    <source>
        <dbReference type="ARBA" id="ARBA00022777"/>
    </source>
</evidence>
<evidence type="ECO:0000313" key="19">
    <source>
        <dbReference type="EMBL" id="EXC33012.1"/>
    </source>
</evidence>
<keyword evidence="13 19" id="KW-0675">Receptor</keyword>
<dbReference type="Proteomes" id="UP000030645">
    <property type="component" value="Unassembled WGS sequence"/>
</dbReference>
<dbReference type="GO" id="GO:0005524">
    <property type="term" value="F:ATP binding"/>
    <property type="evidence" value="ECO:0007669"/>
    <property type="project" value="UniProtKB-UniRule"/>
</dbReference>
<dbReference type="Pfam" id="PF00069">
    <property type="entry name" value="Pkinase"/>
    <property type="match status" value="1"/>
</dbReference>
<evidence type="ECO:0000256" key="1">
    <source>
        <dbReference type="ARBA" id="ARBA00004251"/>
    </source>
</evidence>
<feature type="transmembrane region" description="Helical" evidence="17">
    <location>
        <begin position="6"/>
        <end position="25"/>
    </location>
</feature>
<comment type="similarity">
    <text evidence="3">In the C-terminal section; belongs to the protein kinase superfamily. Ser/Thr protein kinase family.</text>
</comment>
<evidence type="ECO:0000256" key="6">
    <source>
        <dbReference type="ARBA" id="ARBA00022692"/>
    </source>
</evidence>
<dbReference type="GO" id="GO:0004674">
    <property type="term" value="F:protein serine/threonine kinase activity"/>
    <property type="evidence" value="ECO:0007669"/>
    <property type="project" value="UniProtKB-KW"/>
</dbReference>
<dbReference type="InterPro" id="IPR017441">
    <property type="entry name" value="Protein_kinase_ATP_BS"/>
</dbReference>
<dbReference type="SMART" id="SM00220">
    <property type="entry name" value="S_TKc"/>
    <property type="match status" value="1"/>
</dbReference>
<dbReference type="PROSITE" id="PS00107">
    <property type="entry name" value="PROTEIN_KINASE_ATP"/>
    <property type="match status" value="1"/>
</dbReference>
<evidence type="ECO:0000256" key="5">
    <source>
        <dbReference type="ARBA" id="ARBA00022679"/>
    </source>
</evidence>
<evidence type="ECO:0000256" key="16">
    <source>
        <dbReference type="RuleBase" id="RU000304"/>
    </source>
</evidence>
<evidence type="ECO:0000256" key="4">
    <source>
        <dbReference type="ARBA" id="ARBA00022475"/>
    </source>
</evidence>
<dbReference type="EMBL" id="KE346317">
    <property type="protein sequence ID" value="EXC33012.1"/>
    <property type="molecule type" value="Genomic_DNA"/>
</dbReference>
<sequence>MSVLITIGSFLFLIVILLICLVIILRRKKAGIEKDNLCSVAMTELSMDNDFQLDSGAKRFSYEELLEATNNFAQGEKLGLGGFGSVYRGYLKSLNSYVAIKRVLKLSTQGLREYASEVKVISRLRHRNLVQLIGWCHRNEDLLLVYEFMSNRSLDFHLFESKSSLTWPMRHNIARGMASVGFFPLNFAVFYLHEECEKCVLHRDIKSSNVMLDSCFNPKLGDFGLSRLVDYEAGFWQTTMLGGTLGCMAPECVTVGRASRESDVYSFRVVALEIATGRKAVERVTKGDDKKQELEVLVEWVWELYGMEKILEAVDPKLCGEFDEENNEEINGCWAVVCSPRLQAKAFHKASDSCARFRSSHPR</sequence>
<dbReference type="SUPFAM" id="SSF56112">
    <property type="entry name" value="Protein kinase-like (PK-like)"/>
    <property type="match status" value="1"/>
</dbReference>
<dbReference type="AlphaFoldDB" id="W9SYG4"/>
<comment type="subcellular location">
    <subcellularLocation>
        <location evidence="1">Cell membrane</location>
        <topology evidence="1">Single-pass type I membrane protein</topology>
    </subcellularLocation>
</comment>
<keyword evidence="5" id="KW-0808">Transferase</keyword>
<dbReference type="GO" id="GO:0005886">
    <property type="term" value="C:plasma membrane"/>
    <property type="evidence" value="ECO:0007669"/>
    <property type="project" value="UniProtKB-SubCell"/>
</dbReference>
<dbReference type="Gene3D" id="3.30.200.20">
    <property type="entry name" value="Phosphorylase Kinase, domain 1"/>
    <property type="match status" value="1"/>
</dbReference>
<dbReference type="GO" id="GO:0002229">
    <property type="term" value="P:defense response to oomycetes"/>
    <property type="evidence" value="ECO:0007669"/>
    <property type="project" value="UniProtKB-ARBA"/>
</dbReference>
<keyword evidence="10 15" id="KW-0067">ATP-binding</keyword>
<evidence type="ECO:0000256" key="14">
    <source>
        <dbReference type="ARBA" id="ARBA00023180"/>
    </source>
</evidence>
<evidence type="ECO:0000256" key="13">
    <source>
        <dbReference type="ARBA" id="ARBA00023170"/>
    </source>
</evidence>
<dbReference type="PANTHER" id="PTHR27007">
    <property type="match status" value="1"/>
</dbReference>
<dbReference type="FunFam" id="3.30.200.20:FF:000168">
    <property type="entry name" value="L-type lectin-domain containing receptor kinase IX.1"/>
    <property type="match status" value="1"/>
</dbReference>
<dbReference type="InterPro" id="IPR050528">
    <property type="entry name" value="L-type_Lectin-RKs"/>
</dbReference>
<keyword evidence="9 19" id="KW-0418">Kinase</keyword>
<organism evidence="19 20">
    <name type="scientific">Morus notabilis</name>
    <dbReference type="NCBI Taxonomy" id="981085"/>
    <lineage>
        <taxon>Eukaryota</taxon>
        <taxon>Viridiplantae</taxon>
        <taxon>Streptophyta</taxon>
        <taxon>Embryophyta</taxon>
        <taxon>Tracheophyta</taxon>
        <taxon>Spermatophyta</taxon>
        <taxon>Magnoliopsida</taxon>
        <taxon>eudicotyledons</taxon>
        <taxon>Gunneridae</taxon>
        <taxon>Pentapetalae</taxon>
        <taxon>rosids</taxon>
        <taxon>fabids</taxon>
        <taxon>Rosales</taxon>
        <taxon>Moraceae</taxon>
        <taxon>Moreae</taxon>
        <taxon>Morus</taxon>
    </lineage>
</organism>
<dbReference type="eggNOG" id="ENOG502QTX3">
    <property type="taxonomic scope" value="Eukaryota"/>
</dbReference>
<feature type="binding site" evidence="15">
    <location>
        <position position="105"/>
    </location>
    <ligand>
        <name>ATP</name>
        <dbReference type="ChEBI" id="CHEBI:30616"/>
    </ligand>
</feature>
<evidence type="ECO:0000256" key="3">
    <source>
        <dbReference type="ARBA" id="ARBA00010217"/>
    </source>
</evidence>
<accession>W9SYG4</accession>